<evidence type="ECO:0000313" key="3">
    <source>
        <dbReference type="EMBL" id="KEF32222.1"/>
    </source>
</evidence>
<dbReference type="InterPro" id="IPR045851">
    <property type="entry name" value="AMP-bd_C_sf"/>
</dbReference>
<dbReference type="InterPro" id="IPR020845">
    <property type="entry name" value="AMP-binding_CS"/>
</dbReference>
<dbReference type="InterPro" id="IPR029058">
    <property type="entry name" value="AB_hydrolase_fold"/>
</dbReference>
<dbReference type="Gene3D" id="3.40.50.12780">
    <property type="entry name" value="N-terminal domain of ligase-like"/>
    <property type="match status" value="2"/>
</dbReference>
<dbReference type="CDD" id="cd12117">
    <property type="entry name" value="A_NRPS_Srf_like"/>
    <property type="match status" value="1"/>
</dbReference>
<dbReference type="GO" id="GO:0016874">
    <property type="term" value="F:ligase activity"/>
    <property type="evidence" value="ECO:0007669"/>
    <property type="project" value="UniProtKB-KW"/>
</dbReference>
<name>A0A072N4P2_9GAMM</name>
<dbReference type="SUPFAM" id="SSF56801">
    <property type="entry name" value="Acetyl-CoA synthetase-like"/>
    <property type="match status" value="2"/>
</dbReference>
<dbReference type="GO" id="GO:0043041">
    <property type="term" value="P:amino acid activation for nonribosomal peptide biosynthetic process"/>
    <property type="evidence" value="ECO:0007669"/>
    <property type="project" value="TreeGrafter"/>
</dbReference>
<evidence type="ECO:0000256" key="1">
    <source>
        <dbReference type="SAM" id="MobiDB-lite"/>
    </source>
</evidence>
<dbReference type="InterPro" id="IPR009081">
    <property type="entry name" value="PP-bd_ACP"/>
</dbReference>
<dbReference type="Proteomes" id="UP000035057">
    <property type="component" value="Unassembled WGS sequence"/>
</dbReference>
<dbReference type="GO" id="GO:0005737">
    <property type="term" value="C:cytoplasm"/>
    <property type="evidence" value="ECO:0007669"/>
    <property type="project" value="TreeGrafter"/>
</dbReference>
<dbReference type="Gene3D" id="3.30.300.30">
    <property type="match status" value="2"/>
</dbReference>
<dbReference type="RefSeq" id="WP_036128733.1">
    <property type="nucleotide sequence ID" value="NZ_ANIE01000003.1"/>
</dbReference>
<dbReference type="Pfam" id="PF00668">
    <property type="entry name" value="Condensation"/>
    <property type="match status" value="1"/>
</dbReference>
<dbReference type="InterPro" id="IPR001031">
    <property type="entry name" value="Thioesterase"/>
</dbReference>
<dbReference type="GO" id="GO:0031177">
    <property type="term" value="F:phosphopantetheine binding"/>
    <property type="evidence" value="ECO:0007669"/>
    <property type="project" value="TreeGrafter"/>
</dbReference>
<dbReference type="GO" id="GO:0044550">
    <property type="term" value="P:secondary metabolite biosynthetic process"/>
    <property type="evidence" value="ECO:0007669"/>
    <property type="project" value="TreeGrafter"/>
</dbReference>
<dbReference type="SUPFAM" id="SSF52777">
    <property type="entry name" value="CoA-dependent acyltransferases"/>
    <property type="match status" value="2"/>
</dbReference>
<keyword evidence="3" id="KW-0436">Ligase</keyword>
<dbReference type="SUPFAM" id="SSF53474">
    <property type="entry name" value="alpha/beta-Hydrolases"/>
    <property type="match status" value="1"/>
</dbReference>
<evidence type="ECO:0000313" key="4">
    <source>
        <dbReference type="Proteomes" id="UP000035057"/>
    </source>
</evidence>
<dbReference type="STRING" id="1137280.D777_00856"/>
<protein>
    <submittedName>
        <fullName evidence="3">Long-chain-fatty-acid--CoA ligase</fullName>
    </submittedName>
</protein>
<proteinExistence type="predicted"/>
<dbReference type="FunFam" id="3.30.300.30:FF:000015">
    <property type="entry name" value="Nonribosomal peptide synthase SidD"/>
    <property type="match status" value="1"/>
</dbReference>
<dbReference type="Pfam" id="PF00975">
    <property type="entry name" value="Thioesterase"/>
    <property type="match status" value="1"/>
</dbReference>
<comment type="caution">
    <text evidence="3">The sequence shown here is derived from an EMBL/GenBank/DDBJ whole genome shotgun (WGS) entry which is preliminary data.</text>
</comment>
<dbReference type="InterPro" id="IPR023213">
    <property type="entry name" value="CAT-like_dom_sf"/>
</dbReference>
<dbReference type="Pfam" id="PF00501">
    <property type="entry name" value="AMP-binding"/>
    <property type="match status" value="2"/>
</dbReference>
<dbReference type="NCBIfam" id="TIGR01733">
    <property type="entry name" value="AA-adenyl-dom"/>
    <property type="match status" value="2"/>
</dbReference>
<dbReference type="Gene3D" id="1.10.1200.10">
    <property type="entry name" value="ACP-like"/>
    <property type="match status" value="2"/>
</dbReference>
<gene>
    <name evidence="3" type="ORF">D777_00856</name>
</gene>
<organism evidence="3 4">
    <name type="scientific">Marinobacter nitratireducens</name>
    <dbReference type="NCBI Taxonomy" id="1137280"/>
    <lineage>
        <taxon>Bacteria</taxon>
        <taxon>Pseudomonadati</taxon>
        <taxon>Pseudomonadota</taxon>
        <taxon>Gammaproteobacteria</taxon>
        <taxon>Pseudomonadales</taxon>
        <taxon>Marinobacteraceae</taxon>
        <taxon>Marinobacter</taxon>
    </lineage>
</organism>
<dbReference type="Pfam" id="PF00550">
    <property type="entry name" value="PP-binding"/>
    <property type="match status" value="2"/>
</dbReference>
<dbReference type="Gene3D" id="3.30.559.10">
    <property type="entry name" value="Chloramphenicol acetyltransferase-like domain"/>
    <property type="match status" value="1"/>
</dbReference>
<dbReference type="NCBIfam" id="NF003417">
    <property type="entry name" value="PRK04813.1"/>
    <property type="match status" value="2"/>
</dbReference>
<dbReference type="Gene3D" id="3.40.50.1820">
    <property type="entry name" value="alpha/beta hydrolase"/>
    <property type="match status" value="1"/>
</dbReference>
<dbReference type="EMBL" id="ANIE01000003">
    <property type="protein sequence ID" value="KEF32222.1"/>
    <property type="molecule type" value="Genomic_DNA"/>
</dbReference>
<dbReference type="InterPro" id="IPR000873">
    <property type="entry name" value="AMP-dep_synth/lig_dom"/>
</dbReference>
<dbReference type="OrthoDB" id="9757559at2"/>
<dbReference type="InterPro" id="IPR042099">
    <property type="entry name" value="ANL_N_sf"/>
</dbReference>
<accession>A0A072N4P2</accession>
<dbReference type="InterPro" id="IPR010071">
    <property type="entry name" value="AA_adenyl_dom"/>
</dbReference>
<dbReference type="PANTHER" id="PTHR45527:SF1">
    <property type="entry name" value="FATTY ACID SYNTHASE"/>
    <property type="match status" value="1"/>
</dbReference>
<feature type="region of interest" description="Disordered" evidence="1">
    <location>
        <begin position="1559"/>
        <end position="1588"/>
    </location>
</feature>
<dbReference type="PANTHER" id="PTHR45527">
    <property type="entry name" value="NONRIBOSOMAL PEPTIDE SYNTHETASE"/>
    <property type="match status" value="1"/>
</dbReference>
<keyword evidence="4" id="KW-1185">Reference proteome</keyword>
<dbReference type="SUPFAM" id="SSF47336">
    <property type="entry name" value="ACP-like"/>
    <property type="match status" value="2"/>
</dbReference>
<dbReference type="InterPro" id="IPR001242">
    <property type="entry name" value="Condensation_dom"/>
</dbReference>
<feature type="domain" description="Carrier" evidence="2">
    <location>
        <begin position="1581"/>
        <end position="1656"/>
    </location>
</feature>
<evidence type="ECO:0000259" key="2">
    <source>
        <dbReference type="PROSITE" id="PS50075"/>
    </source>
</evidence>
<dbReference type="PROSITE" id="PS50075">
    <property type="entry name" value="CARRIER"/>
    <property type="match status" value="1"/>
</dbReference>
<dbReference type="InterPro" id="IPR036736">
    <property type="entry name" value="ACP-like_sf"/>
</dbReference>
<sequence>MDSKMSESAANVCYDSMAVSEWPNQSLEQLFLGHCERQPGKEAVRGKDGSLTYSDLDARSKAWAGWLISRGLGAGDNILVCVDRTIELPAILLGILRAGACYVPVDPALPADRVAIIVEDSGSKAAVTDRANTHLIPEAFSDRTFLVESLPELTEYHALPSWNPDDLAYLLFTSGSTGRPKGVPIPRGAMVNFLLAMANEPGIEPSDRVLALTTVSFDISVLEIFLPLISGASIYLVSRNDGLDPALLSSIIDENQLTLMQATPATWRMLTDYGWRPNGAHRLISGGEAFPVGLAKVLCSSAGAVWNCYGPTEATVYASVHRVTLTDVENAQIPLGSALPNLVYRISDENGLPCRVGQPGELWIAGVGVTPGYYGRPELNQERFAEAEHDGQALRFYRTGDLVCMTDDGALLYIDRLDNQVKIRGFRVELGEIETVLSSLPGIGESAVVLAGPAGAEPALVGCIRGTESGDQKALESALAEKLPSYMIPKAWRWYPDLPVTPSRKIDRKALKAWIQSESPQQENSEERVEFADPSFENMARCWHELLGAWPENEQSDFFLLGGHSLIAASLSVMLLRKTGKHVRPVDLLTHSKLAEHVQLFEHAEQCVDRNPMYARIEDLPERIPFSSAQKRMWYAVLAAKSAGVFYESEAYQIDEEIDLELLKESIRSVLADHVAFRMVIADSDELEWVIVDPRQDVDVVTVDPEGGWDSLPDTMTERARRPFDFHAEPLVRFIVYTDHEKRHVIQYVAHHMIIDGLSQSAVWKEVARNYDKGTKEERTEADLGFAGYLNGKREIDQRSDLDYWVETLADAPGPLDIKTDYPRPPTQSFDGATVSVDLPEVVGEKLFTVARDLQVTPFAVALSLYALFLDKHAQQGAYVIGVPVSGRQPPITQDMVGLFINTIAVPVRVDQHLSFDKLARDVSASSLEAMQHDGIPFDEVVNAVCPDRDPSRMPIYQTMLGLNDYTGRPSGLSSVVGWEPVVVDTGFSQFDLLMFVETYSDRLRLVLQGNTSLYKRSTLQRFVERFGTMMEAALDSPDTSCEKIDSVTGIEKRLIDNWHLDQRAYHRDSSVFQCFAAQARSTPEASAIACGDLELSYRELEAYSARIAGKLIDCGVEQGARVGISSRRTVETVAGILGILRAGASYVPLDFNYPDERLATILQLTEVRHVLVDESDGPLLEQRKLSLQVITVAPFDASNLADMSHVDPRQVDPLDGAYVMFTSGSTGLPKGIEVCHRNILRLVLNNNFMPLDSDTRFLMYAPVAFDASTLEIWGPLLNGGTLVIPEKEQISMEELGDVLESGKVSALWLTAALFHYVAEYSPDIFKNVRHLLAGGDVLSPKWVAKVLEENPGLTLINGYGPTENTTFTCCYPMHSPDQVPTPIPVGFPISNTTAYILDAYGNDCPIGVPGNLFTGGDGVALGYVNDQERTDQVFVTNPCGRAIGRVYNTGDLASWREDGAIEFLGRVDNQVKIRGFRIEPDEISTLLEQYPGVEQAITVPWIAPSGEKQLVSYVTPEFKNASQRREIVSWLKQKLPRYMVPDYLIDLSVFPVGQTGKVNRRQLPEPQTQNNEEDEGRKTPPSTPTEKQLAEIWSRVLNQTVIAREDDFFRLGGTSIKALQVFTAIVRDMKRDIPLSTLLEYSSLVELARVLDDQLEQSGSGTRQKNVSKNRSWTSLVPMGGEGVVGPLVCVHAVGGNVLSYRTTLEKIGQNRPRVGFQSKGLDGYGEPKPTLREQADDYVAELLDAGYTGTFTLMGGSMGGTIALEMASILTDKGYDVDYVVLLDTIGPYGRDNESDEGADGGSEAIQSIAKRIVPSLKSRATYALKKLSIAIHRIMGKPVPYGLRPFFIEERNKRALTRHTERPYAGDVLLVRGTEKFGGVYKDPKLGWEGVLTGKLEIREAPVAHEEFMESPEVIDILETFFSSST</sequence>
<dbReference type="Gene3D" id="3.30.559.30">
    <property type="entry name" value="Nonribosomal peptide synthetase, condensation domain"/>
    <property type="match status" value="1"/>
</dbReference>
<dbReference type="PROSITE" id="PS00455">
    <property type="entry name" value="AMP_BINDING"/>
    <property type="match status" value="2"/>
</dbReference>
<dbReference type="PATRIC" id="fig|1137280.3.peg.672"/>
<reference evidence="3 4" key="1">
    <citation type="submission" date="2012-12" db="EMBL/GenBank/DDBJ databases">
        <title>Genome assembly of Marinobacter sp. AK21.</title>
        <authorList>
            <person name="Khatri I."/>
            <person name="Kumar R."/>
            <person name="Vaidya B."/>
            <person name="Subramanian S."/>
            <person name="Pinnaka A."/>
        </authorList>
    </citation>
    <scope>NUCLEOTIDE SEQUENCE [LARGE SCALE GENOMIC DNA]</scope>
    <source>
        <strain evidence="3 4">AK21</strain>
    </source>
</reference>